<keyword evidence="2" id="KW-0378">Hydrolase</keyword>
<dbReference type="FunCoup" id="A0A545AEG1">
    <property type="interactions" value="47"/>
</dbReference>
<dbReference type="InParanoid" id="A0A545AEG1"/>
<dbReference type="InterPro" id="IPR000073">
    <property type="entry name" value="AB_hydrolase_1"/>
</dbReference>
<dbReference type="SUPFAM" id="SSF53474">
    <property type="entry name" value="alpha/beta-Hydrolases"/>
    <property type="match status" value="1"/>
</dbReference>
<dbReference type="InterPro" id="IPR050266">
    <property type="entry name" value="AB_hydrolase_sf"/>
</dbReference>
<keyword evidence="3" id="KW-1185">Reference proteome</keyword>
<organism evidence="2 3">
    <name type="scientific">Cryptosporangium phraense</name>
    <dbReference type="NCBI Taxonomy" id="2593070"/>
    <lineage>
        <taxon>Bacteria</taxon>
        <taxon>Bacillati</taxon>
        <taxon>Actinomycetota</taxon>
        <taxon>Actinomycetes</taxon>
        <taxon>Cryptosporangiales</taxon>
        <taxon>Cryptosporangiaceae</taxon>
        <taxon>Cryptosporangium</taxon>
    </lineage>
</organism>
<dbReference type="PANTHER" id="PTHR43798">
    <property type="entry name" value="MONOACYLGLYCEROL LIPASE"/>
    <property type="match status" value="1"/>
</dbReference>
<dbReference type="Pfam" id="PF12697">
    <property type="entry name" value="Abhydrolase_6"/>
    <property type="match status" value="1"/>
</dbReference>
<evidence type="ECO:0000313" key="2">
    <source>
        <dbReference type="EMBL" id="TQS39721.1"/>
    </source>
</evidence>
<comment type="caution">
    <text evidence="2">The sequence shown here is derived from an EMBL/GenBank/DDBJ whole genome shotgun (WGS) entry which is preliminary data.</text>
</comment>
<accession>A0A545AEG1</accession>
<gene>
    <name evidence="2" type="ORF">FL583_38525</name>
</gene>
<dbReference type="Proteomes" id="UP000317982">
    <property type="component" value="Unassembled WGS sequence"/>
</dbReference>
<sequence length="253" mass="27127">MSYANVDGLNTYYETHGTGDPLVLLHGGLATADTWAGQVPELAKQYQVIVPERRGHGRTADADGRYTYRLMAAETARLLDVLGVSSAHLVGWSDGALVAALVAIDRPELVEKLVLIGQYFQPDGAHPAVAAMLADTAAMTAWARESYDALSPDGPAHFDVVVEKILRMWREDTGIPLDELATITAPTLVMQGDGDFVTVEHSALIRRTLAEAQLAVVPGTSHGLPMEKPALVNELILEFLGGEHSAQLIPLEG</sequence>
<reference evidence="2 3" key="1">
    <citation type="submission" date="2019-07" db="EMBL/GenBank/DDBJ databases">
        <title>Cryptosporangium phraense sp. nov., isolated from plant litter.</title>
        <authorList>
            <person name="Suriyachadkun C."/>
        </authorList>
    </citation>
    <scope>NUCLEOTIDE SEQUENCE [LARGE SCALE GENOMIC DNA]</scope>
    <source>
        <strain evidence="2 3">A-T 5661</strain>
    </source>
</reference>
<dbReference type="EMBL" id="VIRS01000059">
    <property type="protein sequence ID" value="TQS39721.1"/>
    <property type="molecule type" value="Genomic_DNA"/>
</dbReference>
<dbReference type="Gene3D" id="3.40.50.1820">
    <property type="entry name" value="alpha/beta hydrolase"/>
    <property type="match status" value="1"/>
</dbReference>
<dbReference type="GO" id="GO:0016787">
    <property type="term" value="F:hydrolase activity"/>
    <property type="evidence" value="ECO:0007669"/>
    <property type="project" value="UniProtKB-KW"/>
</dbReference>
<dbReference type="RefSeq" id="WP_142709865.1">
    <property type="nucleotide sequence ID" value="NZ_VIRS01000059.1"/>
</dbReference>
<evidence type="ECO:0000259" key="1">
    <source>
        <dbReference type="Pfam" id="PF12697"/>
    </source>
</evidence>
<proteinExistence type="predicted"/>
<dbReference type="PRINTS" id="PR00111">
    <property type="entry name" value="ABHYDROLASE"/>
</dbReference>
<dbReference type="InterPro" id="IPR029058">
    <property type="entry name" value="AB_hydrolase_fold"/>
</dbReference>
<protein>
    <submittedName>
        <fullName evidence="2">Alpha/beta hydrolase</fullName>
    </submittedName>
</protein>
<name>A0A545AEG1_9ACTN</name>
<feature type="domain" description="AB hydrolase-1" evidence="1">
    <location>
        <begin position="22"/>
        <end position="234"/>
    </location>
</feature>
<evidence type="ECO:0000313" key="3">
    <source>
        <dbReference type="Proteomes" id="UP000317982"/>
    </source>
</evidence>
<dbReference type="AlphaFoldDB" id="A0A545AEG1"/>
<dbReference type="OrthoDB" id="3396704at2"/>